<dbReference type="AlphaFoldDB" id="A0A0U1NVV8"/>
<proteinExistence type="predicted"/>
<dbReference type="Proteomes" id="UP000199087">
    <property type="component" value="Unassembled WGS sequence"/>
</dbReference>
<sequence>MNNLSLWEATNGYSSSLTKDLNRVNDPLPIFLSLNLEVAVLQPVDTGY</sequence>
<evidence type="ECO:0000313" key="1">
    <source>
        <dbReference type="EMBL" id="CRK82177.1"/>
    </source>
</evidence>
<dbReference type="RefSeq" id="WP_176699730.1">
    <property type="nucleotide sequence ID" value="NZ_CVRB01000002.1"/>
</dbReference>
<dbReference type="STRING" id="1499688.BN000_02098"/>
<evidence type="ECO:0000313" key="2">
    <source>
        <dbReference type="Proteomes" id="UP000199087"/>
    </source>
</evidence>
<organism evidence="1 2">
    <name type="scientific">Neobacillus massiliamazoniensis</name>
    <dbReference type="NCBI Taxonomy" id="1499688"/>
    <lineage>
        <taxon>Bacteria</taxon>
        <taxon>Bacillati</taxon>
        <taxon>Bacillota</taxon>
        <taxon>Bacilli</taxon>
        <taxon>Bacillales</taxon>
        <taxon>Bacillaceae</taxon>
        <taxon>Neobacillus</taxon>
    </lineage>
</organism>
<accession>A0A0U1NVV8</accession>
<keyword evidence="2" id="KW-1185">Reference proteome</keyword>
<dbReference type="EMBL" id="CVRB01000002">
    <property type="protein sequence ID" value="CRK82177.1"/>
    <property type="molecule type" value="Genomic_DNA"/>
</dbReference>
<name>A0A0U1NVV8_9BACI</name>
<reference evidence="2" key="1">
    <citation type="submission" date="2015-05" db="EMBL/GenBank/DDBJ databases">
        <authorList>
            <person name="Urmite Genomes"/>
        </authorList>
    </citation>
    <scope>NUCLEOTIDE SEQUENCE [LARGE SCALE GENOMIC DNA]</scope>
    <source>
        <strain evidence="2">LF1</strain>
    </source>
</reference>
<gene>
    <name evidence="1" type="ORF">BN000_02098</name>
</gene>
<protein>
    <submittedName>
        <fullName evidence="1">Uncharacterized protein</fullName>
    </submittedName>
</protein>